<evidence type="ECO:0000313" key="3">
    <source>
        <dbReference type="Proteomes" id="UP000250744"/>
    </source>
</evidence>
<dbReference type="Proteomes" id="UP000250744">
    <property type="component" value="Unassembled WGS sequence"/>
</dbReference>
<dbReference type="InterPro" id="IPR000157">
    <property type="entry name" value="TIR_dom"/>
</dbReference>
<accession>A0A364NJC0</accession>
<gene>
    <name evidence="2" type="ORF">DN062_15290</name>
</gene>
<dbReference type="EMBL" id="QKRX01000014">
    <property type="protein sequence ID" value="RAU16987.1"/>
    <property type="molecule type" value="Genomic_DNA"/>
</dbReference>
<sequence>MNRTHWAVKDEDLFSRLYAAGLIDQKFINPVGRTGKLEELRFKVAFSFPGEVRECVLSIVNRLKSSLPTGSIFYDDDFTAQLARPNLDSLLQTVYLKNSDLIVVFLSGDYERKMWCGIEWRAIRGIINNKSDHAIMFVRSDDAEIPGIFEHDGYIDLNRFNPEQVADFILVRVRLNEQ</sequence>
<dbReference type="AlphaFoldDB" id="A0A364NJC0"/>
<organism evidence="2 3">
    <name type="scientific">Nitrincola tibetensis</name>
    <dbReference type="NCBI Taxonomy" id="2219697"/>
    <lineage>
        <taxon>Bacteria</taxon>
        <taxon>Pseudomonadati</taxon>
        <taxon>Pseudomonadota</taxon>
        <taxon>Gammaproteobacteria</taxon>
        <taxon>Oceanospirillales</taxon>
        <taxon>Oceanospirillaceae</taxon>
        <taxon>Nitrincola</taxon>
    </lineage>
</organism>
<reference evidence="2 3" key="1">
    <citation type="submission" date="2018-06" db="EMBL/GenBank/DDBJ databases">
        <title>Nitrincola tibetense sp. nov., isolated from Lake XuguoCo on Tibetan Plateau.</title>
        <authorList>
            <person name="Xing P."/>
        </authorList>
    </citation>
    <scope>NUCLEOTIDE SEQUENCE [LARGE SCALE GENOMIC DNA]</scope>
    <source>
        <strain evidence="3">xg18</strain>
    </source>
</reference>
<name>A0A364NJC0_9GAMM</name>
<proteinExistence type="predicted"/>
<comment type="caution">
    <text evidence="2">The sequence shown here is derived from an EMBL/GenBank/DDBJ whole genome shotgun (WGS) entry which is preliminary data.</text>
</comment>
<feature type="domain" description="TIR" evidence="1">
    <location>
        <begin position="44"/>
        <end position="161"/>
    </location>
</feature>
<dbReference type="GO" id="GO:0007165">
    <property type="term" value="P:signal transduction"/>
    <property type="evidence" value="ECO:0007669"/>
    <property type="project" value="InterPro"/>
</dbReference>
<dbReference type="Gene3D" id="3.40.50.10140">
    <property type="entry name" value="Toll/interleukin-1 receptor homology (TIR) domain"/>
    <property type="match status" value="1"/>
</dbReference>
<evidence type="ECO:0000259" key="1">
    <source>
        <dbReference type="Pfam" id="PF13676"/>
    </source>
</evidence>
<evidence type="ECO:0000313" key="2">
    <source>
        <dbReference type="EMBL" id="RAU16987.1"/>
    </source>
</evidence>
<dbReference type="InterPro" id="IPR035897">
    <property type="entry name" value="Toll_tir_struct_dom_sf"/>
</dbReference>
<dbReference type="Pfam" id="PF13676">
    <property type="entry name" value="TIR_2"/>
    <property type="match status" value="1"/>
</dbReference>
<keyword evidence="3" id="KW-1185">Reference proteome</keyword>
<dbReference type="SUPFAM" id="SSF52200">
    <property type="entry name" value="Toll/Interleukin receptor TIR domain"/>
    <property type="match status" value="1"/>
</dbReference>
<protein>
    <submittedName>
        <fullName evidence="2">Disease resistance protein</fullName>
    </submittedName>
</protein>